<dbReference type="Proteomes" id="UP001528850">
    <property type="component" value="Unassembled WGS sequence"/>
</dbReference>
<comment type="caution">
    <text evidence="7">The sequence shown here is derived from an EMBL/GenBank/DDBJ whole genome shotgun (WGS) entry which is preliminary data.</text>
</comment>
<dbReference type="InterPro" id="IPR050638">
    <property type="entry name" value="AA-Vitamin_Transporters"/>
</dbReference>
<feature type="transmembrane region" description="Helical" evidence="5">
    <location>
        <begin position="137"/>
        <end position="155"/>
    </location>
</feature>
<protein>
    <submittedName>
        <fullName evidence="7">EamA family transporter</fullName>
    </submittedName>
</protein>
<feature type="transmembrane region" description="Helical" evidence="5">
    <location>
        <begin position="111"/>
        <end position="130"/>
    </location>
</feature>
<proteinExistence type="predicted"/>
<accession>A0ABT6BA89</accession>
<evidence type="ECO:0000256" key="2">
    <source>
        <dbReference type="ARBA" id="ARBA00022692"/>
    </source>
</evidence>
<feature type="transmembrane region" description="Helical" evidence="5">
    <location>
        <begin position="286"/>
        <end position="308"/>
    </location>
</feature>
<gene>
    <name evidence="7" type="ORF">P3W24_08705</name>
</gene>
<dbReference type="EMBL" id="JARJJS010000002">
    <property type="protein sequence ID" value="MDF4025040.1"/>
    <property type="molecule type" value="Genomic_DNA"/>
</dbReference>
<feature type="transmembrane region" description="Helical" evidence="5">
    <location>
        <begin position="28"/>
        <end position="49"/>
    </location>
</feature>
<reference evidence="7 8" key="1">
    <citation type="journal article" date="2024" name="Curr. Microbiol.">
        <title>Luteibacter sahnii sp. nov., A Novel Yellow-Colored Xanthomonadin Pigment Producing Probiotic Bacterium from Healthy Rice Seed Microbiome.</title>
        <authorList>
            <person name="Jaiswal G."/>
            <person name="Rana R."/>
            <person name="Nayak P.K."/>
            <person name="Chouhan R."/>
            <person name="Gandhi S.G."/>
            <person name="Patel H.K."/>
            <person name="Patil P.B."/>
        </authorList>
    </citation>
    <scope>NUCLEOTIDE SEQUENCE [LARGE SCALE GENOMIC DNA]</scope>
    <source>
        <strain evidence="7 8">PPL201</strain>
    </source>
</reference>
<feature type="transmembrane region" description="Helical" evidence="5">
    <location>
        <begin position="161"/>
        <end position="182"/>
    </location>
</feature>
<dbReference type="InterPro" id="IPR000620">
    <property type="entry name" value="EamA_dom"/>
</dbReference>
<evidence type="ECO:0000259" key="6">
    <source>
        <dbReference type="Pfam" id="PF00892"/>
    </source>
</evidence>
<comment type="subcellular location">
    <subcellularLocation>
        <location evidence="1">Membrane</location>
        <topology evidence="1">Multi-pass membrane protein</topology>
    </subcellularLocation>
</comment>
<evidence type="ECO:0000313" key="7">
    <source>
        <dbReference type="EMBL" id="MDF4025040.1"/>
    </source>
</evidence>
<keyword evidence="3 5" id="KW-1133">Transmembrane helix</keyword>
<keyword evidence="8" id="KW-1185">Reference proteome</keyword>
<feature type="domain" description="EamA" evidence="6">
    <location>
        <begin position="164"/>
        <end position="302"/>
    </location>
</feature>
<sequence>MAARRVRRLRLRRRRVPGGTERMRWPHLFLGVLVTVIWGSNFSVIEVGLRDLDPFLLTGLRFTLTAFPLVFVLRQPRDVPLMALAGYGVVFGAGLWWVVNLAMAKGMSPGMSSLVLQFSAFFTVLASAIFLRERMKVAQVVGMLLAGSGLCVVITNTPGTATTTGVALVLLAACAWTVCNLIVKRYRPADMMAFVVWSSLFSAPVLLGLAFVDRGSAPFVHLVRDVSWTAVGSVLFQAYVTTVFGYMVWNNLMKTYPAAMVAPLSLIVPISGMATSYLAFDERFSAGVWLGVLVMLLGIGVFVCAPCVRWQRMAGRGAVPPPSSG</sequence>
<evidence type="ECO:0000256" key="4">
    <source>
        <dbReference type="ARBA" id="ARBA00023136"/>
    </source>
</evidence>
<evidence type="ECO:0000256" key="3">
    <source>
        <dbReference type="ARBA" id="ARBA00022989"/>
    </source>
</evidence>
<name>A0ABT6BA89_9GAMM</name>
<dbReference type="InterPro" id="IPR037185">
    <property type="entry name" value="EmrE-like"/>
</dbReference>
<dbReference type="PANTHER" id="PTHR32322">
    <property type="entry name" value="INNER MEMBRANE TRANSPORTER"/>
    <property type="match status" value="1"/>
</dbReference>
<organism evidence="7 8">
    <name type="scientific">Luteibacter sahnii</name>
    <dbReference type="NCBI Taxonomy" id="3021977"/>
    <lineage>
        <taxon>Bacteria</taxon>
        <taxon>Pseudomonadati</taxon>
        <taxon>Pseudomonadota</taxon>
        <taxon>Gammaproteobacteria</taxon>
        <taxon>Lysobacterales</taxon>
        <taxon>Rhodanobacteraceae</taxon>
        <taxon>Luteibacter</taxon>
    </lineage>
</organism>
<feature type="transmembrane region" description="Helical" evidence="5">
    <location>
        <begin position="261"/>
        <end position="280"/>
    </location>
</feature>
<evidence type="ECO:0000256" key="5">
    <source>
        <dbReference type="SAM" id="Phobius"/>
    </source>
</evidence>
<evidence type="ECO:0000256" key="1">
    <source>
        <dbReference type="ARBA" id="ARBA00004141"/>
    </source>
</evidence>
<evidence type="ECO:0000313" key="8">
    <source>
        <dbReference type="Proteomes" id="UP001528850"/>
    </source>
</evidence>
<dbReference type="PANTHER" id="PTHR32322:SF9">
    <property type="entry name" value="AMINO-ACID METABOLITE EFFLUX PUMP-RELATED"/>
    <property type="match status" value="1"/>
</dbReference>
<feature type="transmembrane region" description="Helical" evidence="5">
    <location>
        <begin position="194"/>
        <end position="212"/>
    </location>
</feature>
<feature type="transmembrane region" description="Helical" evidence="5">
    <location>
        <begin position="80"/>
        <end position="99"/>
    </location>
</feature>
<keyword evidence="4 5" id="KW-0472">Membrane</keyword>
<feature type="transmembrane region" description="Helical" evidence="5">
    <location>
        <begin position="227"/>
        <end position="249"/>
    </location>
</feature>
<dbReference type="Pfam" id="PF00892">
    <property type="entry name" value="EamA"/>
    <property type="match status" value="2"/>
</dbReference>
<feature type="transmembrane region" description="Helical" evidence="5">
    <location>
        <begin position="55"/>
        <end position="73"/>
    </location>
</feature>
<feature type="domain" description="EamA" evidence="6">
    <location>
        <begin position="28"/>
        <end position="154"/>
    </location>
</feature>
<dbReference type="SUPFAM" id="SSF103481">
    <property type="entry name" value="Multidrug resistance efflux transporter EmrE"/>
    <property type="match status" value="2"/>
</dbReference>
<keyword evidence="2 5" id="KW-0812">Transmembrane</keyword>